<evidence type="ECO:0000313" key="1">
    <source>
        <dbReference type="EMBL" id="MCR0981907.1"/>
    </source>
</evidence>
<dbReference type="Proteomes" id="UP001524642">
    <property type="component" value="Unassembled WGS sequence"/>
</dbReference>
<evidence type="ECO:0008006" key="3">
    <source>
        <dbReference type="Google" id="ProtNLM"/>
    </source>
</evidence>
<organism evidence="1 2">
    <name type="scientific">Roseomonas populi</name>
    <dbReference type="NCBI Taxonomy" id="3121582"/>
    <lineage>
        <taxon>Bacteria</taxon>
        <taxon>Pseudomonadati</taxon>
        <taxon>Pseudomonadota</taxon>
        <taxon>Alphaproteobacteria</taxon>
        <taxon>Acetobacterales</taxon>
        <taxon>Roseomonadaceae</taxon>
        <taxon>Roseomonas</taxon>
    </lineage>
</organism>
<evidence type="ECO:0000313" key="2">
    <source>
        <dbReference type="Proteomes" id="UP001524642"/>
    </source>
</evidence>
<protein>
    <recommendedName>
        <fullName evidence="3">SMI1/KNR4 family protein</fullName>
    </recommendedName>
</protein>
<proteinExistence type="predicted"/>
<dbReference type="EMBL" id="JANJOU010000004">
    <property type="protein sequence ID" value="MCR0981907.1"/>
    <property type="molecule type" value="Genomic_DNA"/>
</dbReference>
<accession>A0ABT1X1D3</accession>
<name>A0ABT1X1D3_9PROT</name>
<gene>
    <name evidence="1" type="ORF">NRP21_07585</name>
</gene>
<sequence>MSTEDPSAPGAAWMAAARPAANPLCDAFFRVAESVYVGPENGMTPAQWEAERVALPQPDLPLRIPGWAATADLAGHEEALADHFERLIRTARAHGRVAALAQPFPYFSVRPAILDGAEALASWPWSDTLPEALGALEAMAGASRAAPSSVILDDQDQGWRLCLVAGPEGVLMAEWDAEGPPADGWRLEAATLAEQAAAARDRLRAVHARLVRLLGRDLWA</sequence>
<comment type="caution">
    <text evidence="1">The sequence shown here is derived from an EMBL/GenBank/DDBJ whole genome shotgun (WGS) entry which is preliminary data.</text>
</comment>
<reference evidence="1 2" key="1">
    <citation type="submission" date="2022-06" db="EMBL/GenBank/DDBJ databases">
        <title>Roseomonas CN29.</title>
        <authorList>
            <person name="Cheng Y."/>
            <person name="He X."/>
        </authorList>
    </citation>
    <scope>NUCLEOTIDE SEQUENCE [LARGE SCALE GENOMIC DNA]</scope>
    <source>
        <strain evidence="1 2">CN29</strain>
    </source>
</reference>
<keyword evidence="2" id="KW-1185">Reference proteome</keyword>
<dbReference type="RefSeq" id="WP_257715580.1">
    <property type="nucleotide sequence ID" value="NZ_JANJOU010000004.1"/>
</dbReference>